<evidence type="ECO:0000259" key="3">
    <source>
        <dbReference type="Pfam" id="PF16220"/>
    </source>
</evidence>
<dbReference type="InterPro" id="IPR012373">
    <property type="entry name" value="Ferrdict_sens_TM"/>
</dbReference>
<keyword evidence="1" id="KW-0472">Membrane</keyword>
<accession>R0D0P2</accession>
<keyword evidence="5" id="KW-1185">Reference proteome</keyword>
<dbReference type="PIRSF" id="PIRSF018266">
    <property type="entry name" value="FecR"/>
    <property type="match status" value="1"/>
</dbReference>
<name>R0D0P2_CAUVI</name>
<dbReference type="eggNOG" id="COG3712">
    <property type="taxonomic scope" value="Bacteria"/>
</dbReference>
<evidence type="ECO:0000256" key="1">
    <source>
        <dbReference type="SAM" id="Phobius"/>
    </source>
</evidence>
<evidence type="ECO:0000313" key="5">
    <source>
        <dbReference type="Proteomes" id="UP000013063"/>
    </source>
</evidence>
<organism evidence="4 5">
    <name type="scientific">Caulobacter vibrioides OR37</name>
    <dbReference type="NCBI Taxonomy" id="1292034"/>
    <lineage>
        <taxon>Bacteria</taxon>
        <taxon>Pseudomonadati</taxon>
        <taxon>Pseudomonadota</taxon>
        <taxon>Alphaproteobacteria</taxon>
        <taxon>Caulobacterales</taxon>
        <taxon>Caulobacteraceae</taxon>
        <taxon>Caulobacter</taxon>
    </lineage>
</organism>
<dbReference type="PANTHER" id="PTHR30273:SF2">
    <property type="entry name" value="PROTEIN FECR"/>
    <property type="match status" value="1"/>
</dbReference>
<dbReference type="RefSeq" id="WP_004618850.1">
    <property type="nucleotide sequence ID" value="NZ_APMP01000009.1"/>
</dbReference>
<dbReference type="InterPro" id="IPR006860">
    <property type="entry name" value="FecR"/>
</dbReference>
<gene>
    <name evidence="4" type="ORF">OR37_02008</name>
</gene>
<dbReference type="PATRIC" id="fig|1292034.3.peg.1995"/>
<dbReference type="Gene3D" id="2.60.120.1440">
    <property type="match status" value="1"/>
</dbReference>
<feature type="domain" description="FecR N-terminal" evidence="3">
    <location>
        <begin position="18"/>
        <end position="55"/>
    </location>
</feature>
<keyword evidence="1" id="KW-1133">Transmembrane helix</keyword>
<evidence type="ECO:0000259" key="2">
    <source>
        <dbReference type="Pfam" id="PF04773"/>
    </source>
</evidence>
<feature type="domain" description="FecR protein" evidence="2">
    <location>
        <begin position="125"/>
        <end position="222"/>
    </location>
</feature>
<sequence length="342" mass="37335">MTVAPVPTLAPSEERVLEEATRWFVRARSDSLSEPQRAELLAWLKAAPEHAAAMDVVSRSWTMSEQAGRSDVLAPALLRARSLRDSHGARARGRARIWFRGAAFAGAALATAAAATFTLLSNQQTYATPRGEQLNTVLPDGTRVRLDSATRLEVRYGVFSREVRLVRGEAEFDVGHGRWMTQAWRPFRVAAGPLQVWDKGTRFTVRCRDETLRVVLVQGAVELHDPAARTVRARLRPGEAAELAPDGQLTVSPVDLTSALAWQRGELVLRGATLASALAEFGARTPTSFDVDPAIGARPISGVYHVNDPVGFLNAVSTLYPMTWREVGPGRFEIRSAAAAHR</sequence>
<dbReference type="InterPro" id="IPR032623">
    <property type="entry name" value="FecR_N"/>
</dbReference>
<dbReference type="EMBL" id="APMP01000009">
    <property type="protein sequence ID" value="ENZ82196.1"/>
    <property type="molecule type" value="Genomic_DNA"/>
</dbReference>
<keyword evidence="1" id="KW-0812">Transmembrane</keyword>
<dbReference type="AlphaFoldDB" id="R0D0P2"/>
<dbReference type="OrthoDB" id="9798846at2"/>
<dbReference type="Pfam" id="PF16220">
    <property type="entry name" value="DUF4880"/>
    <property type="match status" value="1"/>
</dbReference>
<dbReference type="GO" id="GO:0016989">
    <property type="term" value="F:sigma factor antagonist activity"/>
    <property type="evidence" value="ECO:0007669"/>
    <property type="project" value="TreeGrafter"/>
</dbReference>
<comment type="caution">
    <text evidence="4">The sequence shown here is derived from an EMBL/GenBank/DDBJ whole genome shotgun (WGS) entry which is preliminary data.</text>
</comment>
<proteinExistence type="predicted"/>
<dbReference type="STRING" id="1292034.OR37_02008"/>
<evidence type="ECO:0000313" key="4">
    <source>
        <dbReference type="EMBL" id="ENZ82196.1"/>
    </source>
</evidence>
<reference evidence="4 5" key="1">
    <citation type="journal article" date="2013" name="Genome Announc.">
        <title>Draft Genome Sequence for Caulobacter sp. Strain OR37, a Bacterium Tolerant to Heavy Metals.</title>
        <authorList>
            <person name="Utturkar S.M."/>
            <person name="Bollmann A."/>
            <person name="Brzoska R.M."/>
            <person name="Klingeman D.M."/>
            <person name="Epstein S.E."/>
            <person name="Palumbo A.V."/>
            <person name="Brown S.D."/>
        </authorList>
    </citation>
    <scope>NUCLEOTIDE SEQUENCE [LARGE SCALE GENOMIC DNA]</scope>
    <source>
        <strain evidence="4 5">OR37</strain>
    </source>
</reference>
<dbReference type="PANTHER" id="PTHR30273">
    <property type="entry name" value="PERIPLASMIC SIGNAL SENSOR AND SIGMA FACTOR ACTIVATOR FECR-RELATED"/>
    <property type="match status" value="1"/>
</dbReference>
<dbReference type="Pfam" id="PF04773">
    <property type="entry name" value="FecR"/>
    <property type="match status" value="1"/>
</dbReference>
<protein>
    <submittedName>
        <fullName evidence="4">Fe2+-dicitrate sensor, membrane component</fullName>
    </submittedName>
</protein>
<feature type="transmembrane region" description="Helical" evidence="1">
    <location>
        <begin position="97"/>
        <end position="120"/>
    </location>
</feature>
<dbReference type="Proteomes" id="UP000013063">
    <property type="component" value="Unassembled WGS sequence"/>
</dbReference>